<dbReference type="SUPFAM" id="SSF53756">
    <property type="entry name" value="UDP-Glycosyltransferase/glycogen phosphorylase"/>
    <property type="match status" value="1"/>
</dbReference>
<feature type="domain" description="Glycosyltransferase subfamily 4-like N-terminal" evidence="1">
    <location>
        <begin position="13"/>
        <end position="167"/>
    </location>
</feature>
<dbReference type="CDD" id="cd03801">
    <property type="entry name" value="GT4_PimA-like"/>
    <property type="match status" value="1"/>
</dbReference>
<gene>
    <name evidence="2" type="ORF">RM549_01680</name>
</gene>
<name>A0ABU3DXM2_9FLAO</name>
<dbReference type="GO" id="GO:0016757">
    <property type="term" value="F:glycosyltransferase activity"/>
    <property type="evidence" value="ECO:0007669"/>
    <property type="project" value="UniProtKB-KW"/>
</dbReference>
<evidence type="ECO:0000313" key="3">
    <source>
        <dbReference type="Proteomes" id="UP001261624"/>
    </source>
</evidence>
<keyword evidence="2" id="KW-0328">Glycosyltransferase</keyword>
<sequence length="370" mass="42032">MITILHLSAVKKWGGGEKHIETLCRELPDVTSKIHNIVLCTKELRFSKDFYKTDPEIIPAPLSFKMDPRFIAKIIRVCKQKKIDIVHIHDSTALTLYVIANQLASLPPAVFSKKTSFPIRPRKQTLFKYNSPQIEKIFCVSKATAAIASENIEDKNKICCIYHGTNLKDKDTSTPFILQDKLQLKKGTRIIGNIANHIWPKSLETFILVAEELIHKQQLKNIHFVQIGEFSSLSPPLLKMIKKLKLEEQVTFMGKLENAANFIPQFDLSLMTSQSEGVPQFIYESFYHQIPVVSTDVGGISEVIEHGVNGLLAPAFDVKKLAAHIVSLLNNQQDRKNFVRISRQKLESNFTSAIMAENTYSEYKKVLNER</sequence>
<dbReference type="EC" id="2.4.-.-" evidence="2"/>
<accession>A0ABU3DXM2</accession>
<evidence type="ECO:0000259" key="1">
    <source>
        <dbReference type="Pfam" id="PF13439"/>
    </source>
</evidence>
<evidence type="ECO:0000313" key="2">
    <source>
        <dbReference type="EMBL" id="MDT0688478.1"/>
    </source>
</evidence>
<dbReference type="Pfam" id="PF13692">
    <property type="entry name" value="Glyco_trans_1_4"/>
    <property type="match status" value="1"/>
</dbReference>
<keyword evidence="2" id="KW-0808">Transferase</keyword>
<protein>
    <submittedName>
        <fullName evidence="2">Glycosyltransferase family 4 protein</fullName>
        <ecNumber evidence="2">2.4.-.-</ecNumber>
    </submittedName>
</protein>
<dbReference type="Proteomes" id="UP001261624">
    <property type="component" value="Unassembled WGS sequence"/>
</dbReference>
<comment type="caution">
    <text evidence="2">The sequence shown here is derived from an EMBL/GenBank/DDBJ whole genome shotgun (WGS) entry which is preliminary data.</text>
</comment>
<keyword evidence="3" id="KW-1185">Reference proteome</keyword>
<dbReference type="InterPro" id="IPR050194">
    <property type="entry name" value="Glycosyltransferase_grp1"/>
</dbReference>
<proteinExistence type="predicted"/>
<dbReference type="Pfam" id="PF13439">
    <property type="entry name" value="Glyco_transf_4"/>
    <property type="match status" value="1"/>
</dbReference>
<dbReference type="InterPro" id="IPR028098">
    <property type="entry name" value="Glyco_trans_4-like_N"/>
</dbReference>
<dbReference type="EMBL" id="JAVRHM010000001">
    <property type="protein sequence ID" value="MDT0688478.1"/>
    <property type="molecule type" value="Genomic_DNA"/>
</dbReference>
<dbReference type="PANTHER" id="PTHR45947:SF3">
    <property type="entry name" value="SULFOQUINOVOSYL TRANSFERASE SQD2"/>
    <property type="match status" value="1"/>
</dbReference>
<dbReference type="RefSeq" id="WP_311680034.1">
    <property type="nucleotide sequence ID" value="NZ_JAVRHM010000001.1"/>
</dbReference>
<reference evidence="2 3" key="1">
    <citation type="submission" date="2023-09" db="EMBL/GenBank/DDBJ databases">
        <authorList>
            <person name="Rey-Velasco X."/>
        </authorList>
    </citation>
    <scope>NUCLEOTIDE SEQUENCE [LARGE SCALE GENOMIC DNA]</scope>
    <source>
        <strain evidence="2 3">F188</strain>
    </source>
</reference>
<organism evidence="2 3">
    <name type="scientific">Autumnicola patrickiae</name>
    <dbReference type="NCBI Taxonomy" id="3075591"/>
    <lineage>
        <taxon>Bacteria</taxon>
        <taxon>Pseudomonadati</taxon>
        <taxon>Bacteroidota</taxon>
        <taxon>Flavobacteriia</taxon>
        <taxon>Flavobacteriales</taxon>
        <taxon>Flavobacteriaceae</taxon>
        <taxon>Autumnicola</taxon>
    </lineage>
</organism>
<dbReference type="PANTHER" id="PTHR45947">
    <property type="entry name" value="SULFOQUINOVOSYL TRANSFERASE SQD2"/>
    <property type="match status" value="1"/>
</dbReference>
<dbReference type="Gene3D" id="3.40.50.2000">
    <property type="entry name" value="Glycogen Phosphorylase B"/>
    <property type="match status" value="2"/>
</dbReference>